<name>A0ABW5T1B6_9BACI</name>
<evidence type="ECO:0000313" key="1">
    <source>
        <dbReference type="EMBL" id="MFD2705786.1"/>
    </source>
</evidence>
<comment type="caution">
    <text evidence="1">The sequence shown here is derived from an EMBL/GenBank/DDBJ whole genome shotgun (WGS) entry which is preliminary data.</text>
</comment>
<reference evidence="2" key="1">
    <citation type="journal article" date="2019" name="Int. J. Syst. Evol. Microbiol.">
        <title>The Global Catalogue of Microorganisms (GCM) 10K type strain sequencing project: providing services to taxonomists for standard genome sequencing and annotation.</title>
        <authorList>
            <consortium name="The Broad Institute Genomics Platform"/>
            <consortium name="The Broad Institute Genome Sequencing Center for Infectious Disease"/>
            <person name="Wu L."/>
            <person name="Ma J."/>
        </authorList>
    </citation>
    <scope>NUCLEOTIDE SEQUENCE [LARGE SCALE GENOMIC DNA]</scope>
    <source>
        <strain evidence="2">KCTC 33792</strain>
    </source>
</reference>
<sequence length="65" mass="7642">MNYLIDHKTQRIHKTAYAGDACRFNETPVEEREVSHDNDYVDVLIKTKGYMVCKNCYHSNSFIVE</sequence>
<dbReference type="RefSeq" id="WP_380713018.1">
    <property type="nucleotide sequence ID" value="NZ_JBHUML010000002.1"/>
</dbReference>
<keyword evidence="2" id="KW-1185">Reference proteome</keyword>
<gene>
    <name evidence="1" type="ORF">ACFSUB_09905</name>
</gene>
<dbReference type="EMBL" id="JBHUML010000002">
    <property type="protein sequence ID" value="MFD2705786.1"/>
    <property type="molecule type" value="Genomic_DNA"/>
</dbReference>
<organism evidence="1 2">
    <name type="scientific">Salibacterium lacus</name>
    <dbReference type="NCBI Taxonomy" id="1898109"/>
    <lineage>
        <taxon>Bacteria</taxon>
        <taxon>Bacillati</taxon>
        <taxon>Bacillota</taxon>
        <taxon>Bacilli</taxon>
        <taxon>Bacillales</taxon>
        <taxon>Bacillaceae</taxon>
    </lineage>
</organism>
<evidence type="ECO:0000313" key="2">
    <source>
        <dbReference type="Proteomes" id="UP001597520"/>
    </source>
</evidence>
<dbReference type="Proteomes" id="UP001597520">
    <property type="component" value="Unassembled WGS sequence"/>
</dbReference>
<accession>A0ABW5T1B6</accession>
<protein>
    <submittedName>
        <fullName evidence="1">Uncharacterized protein</fullName>
    </submittedName>
</protein>
<proteinExistence type="predicted"/>